<evidence type="ECO:0000313" key="7">
    <source>
        <dbReference type="EMBL" id="AKU96298.1"/>
    </source>
</evidence>
<name>A0A0K1PRZ4_9BACT</name>
<organism evidence="7 8">
    <name type="scientific">Labilithrix luteola</name>
    <dbReference type="NCBI Taxonomy" id="1391654"/>
    <lineage>
        <taxon>Bacteria</taxon>
        <taxon>Pseudomonadati</taxon>
        <taxon>Myxococcota</taxon>
        <taxon>Polyangia</taxon>
        <taxon>Polyangiales</taxon>
        <taxon>Labilitrichaceae</taxon>
        <taxon>Labilithrix</taxon>
    </lineage>
</organism>
<dbReference type="GO" id="GO:0051287">
    <property type="term" value="F:NAD binding"/>
    <property type="evidence" value="ECO:0007669"/>
    <property type="project" value="InterPro"/>
</dbReference>
<evidence type="ECO:0000256" key="3">
    <source>
        <dbReference type="ARBA" id="ARBA00023027"/>
    </source>
</evidence>
<dbReference type="PIRSF" id="PIRSF500136">
    <property type="entry name" value="UDP_ManNAc_DH"/>
    <property type="match status" value="1"/>
</dbReference>
<evidence type="ECO:0000259" key="6">
    <source>
        <dbReference type="SMART" id="SM00984"/>
    </source>
</evidence>
<dbReference type="InterPro" id="IPR028359">
    <property type="entry name" value="UDP_ManNAc/GlcNAc_DH"/>
</dbReference>
<gene>
    <name evidence="7" type="ORF">AKJ09_02962</name>
</gene>
<reference evidence="7 8" key="1">
    <citation type="submission" date="2015-08" db="EMBL/GenBank/DDBJ databases">
        <authorList>
            <person name="Babu N.S."/>
            <person name="Beckwith C.J."/>
            <person name="Beseler K.G."/>
            <person name="Brison A."/>
            <person name="Carone J.V."/>
            <person name="Caskin T.P."/>
            <person name="Diamond M."/>
            <person name="Durham M.E."/>
            <person name="Foxe J.M."/>
            <person name="Go M."/>
            <person name="Henderson B.A."/>
            <person name="Jones I.B."/>
            <person name="McGettigan J.A."/>
            <person name="Micheletti S.J."/>
            <person name="Nasrallah M.E."/>
            <person name="Ortiz D."/>
            <person name="Piller C.R."/>
            <person name="Privatt S.R."/>
            <person name="Schneider S.L."/>
            <person name="Sharp S."/>
            <person name="Smith T.C."/>
            <person name="Stanton J.D."/>
            <person name="Ullery H.E."/>
            <person name="Wilson R.J."/>
            <person name="Serrano M.G."/>
            <person name="Buck G."/>
            <person name="Lee V."/>
            <person name="Wang Y."/>
            <person name="Carvalho R."/>
            <person name="Voegtly L."/>
            <person name="Shi R."/>
            <person name="Duckworth R."/>
            <person name="Johnson A."/>
            <person name="Loviza R."/>
            <person name="Walstead R."/>
            <person name="Shah Z."/>
            <person name="Kiflezghi M."/>
            <person name="Wade K."/>
            <person name="Ball S.L."/>
            <person name="Bradley K.W."/>
            <person name="Asai D.J."/>
            <person name="Bowman C.A."/>
            <person name="Russell D.A."/>
            <person name="Pope W.H."/>
            <person name="Jacobs-Sera D."/>
            <person name="Hendrix R.W."/>
            <person name="Hatfull G.F."/>
        </authorList>
    </citation>
    <scope>NUCLEOTIDE SEQUENCE [LARGE SCALE GENOMIC DNA]</scope>
    <source>
        <strain evidence="7 8">DSM 27648</strain>
    </source>
</reference>
<proteinExistence type="inferred from homology"/>
<dbReference type="NCBIfam" id="TIGR03026">
    <property type="entry name" value="NDP-sugDHase"/>
    <property type="match status" value="1"/>
</dbReference>
<dbReference type="EMBL" id="CP012333">
    <property type="protein sequence ID" value="AKU96298.1"/>
    <property type="molecule type" value="Genomic_DNA"/>
</dbReference>
<dbReference type="InterPro" id="IPR001732">
    <property type="entry name" value="UDP-Glc/GDP-Man_DH_N"/>
</dbReference>
<dbReference type="InterPro" id="IPR036291">
    <property type="entry name" value="NAD(P)-bd_dom_sf"/>
</dbReference>
<dbReference type="STRING" id="1391654.AKJ09_02962"/>
<evidence type="ECO:0000256" key="4">
    <source>
        <dbReference type="PIRNR" id="PIRNR000124"/>
    </source>
</evidence>
<evidence type="ECO:0000256" key="1">
    <source>
        <dbReference type="ARBA" id="ARBA00006601"/>
    </source>
</evidence>
<feature type="transmembrane region" description="Helical" evidence="5">
    <location>
        <begin position="21"/>
        <end position="42"/>
    </location>
</feature>
<feature type="domain" description="UDP-glucose/GDP-mannose dehydrogenase C-terminal" evidence="6">
    <location>
        <begin position="335"/>
        <end position="426"/>
    </location>
</feature>
<dbReference type="InterPro" id="IPR036220">
    <property type="entry name" value="UDP-Glc/GDP-Man_DH_C_sf"/>
</dbReference>
<dbReference type="AlphaFoldDB" id="A0A0K1PRZ4"/>
<dbReference type="SUPFAM" id="SSF51735">
    <property type="entry name" value="NAD(P)-binding Rossmann-fold domains"/>
    <property type="match status" value="1"/>
</dbReference>
<dbReference type="PIRSF" id="PIRSF000124">
    <property type="entry name" value="UDPglc_GDPman_dh"/>
    <property type="match status" value="1"/>
</dbReference>
<dbReference type="Gene3D" id="3.40.50.720">
    <property type="entry name" value="NAD(P)-binding Rossmann-like Domain"/>
    <property type="match status" value="2"/>
</dbReference>
<dbReference type="RefSeq" id="WP_146647607.1">
    <property type="nucleotide sequence ID" value="NZ_CP012333.1"/>
</dbReference>
<evidence type="ECO:0000256" key="5">
    <source>
        <dbReference type="SAM" id="Phobius"/>
    </source>
</evidence>
<keyword evidence="5" id="KW-1133">Transmembrane helix</keyword>
<protein>
    <submittedName>
        <fullName evidence="7">UDP-glucose dehydrogenase</fullName>
    </submittedName>
</protein>
<keyword evidence="2" id="KW-0560">Oxidoreductase</keyword>
<dbReference type="GO" id="GO:0000271">
    <property type="term" value="P:polysaccharide biosynthetic process"/>
    <property type="evidence" value="ECO:0007669"/>
    <property type="project" value="InterPro"/>
</dbReference>
<dbReference type="PANTHER" id="PTHR43491">
    <property type="entry name" value="UDP-N-ACETYL-D-MANNOSAMINE DEHYDROGENASE"/>
    <property type="match status" value="1"/>
</dbReference>
<dbReference type="InterPro" id="IPR008927">
    <property type="entry name" value="6-PGluconate_DH-like_C_sf"/>
</dbReference>
<dbReference type="GO" id="GO:0016616">
    <property type="term" value="F:oxidoreductase activity, acting on the CH-OH group of donors, NAD or NADP as acceptor"/>
    <property type="evidence" value="ECO:0007669"/>
    <property type="project" value="InterPro"/>
</dbReference>
<keyword evidence="8" id="KW-1185">Reference proteome</keyword>
<dbReference type="KEGG" id="llu:AKJ09_02962"/>
<dbReference type="InterPro" id="IPR014026">
    <property type="entry name" value="UDP-Glc/GDP-Man_DH_dimer"/>
</dbReference>
<accession>A0A0K1PRZ4</accession>
<evidence type="ECO:0000313" key="8">
    <source>
        <dbReference type="Proteomes" id="UP000064967"/>
    </source>
</evidence>
<dbReference type="SUPFAM" id="SSF52413">
    <property type="entry name" value="UDP-glucose/GDP-mannose dehydrogenase C-terminal domain"/>
    <property type="match status" value="1"/>
</dbReference>
<sequence length="448" mass="47743">MSSGFFMQHLSTRIASREAKVGVIGLGYVGIAVAAALADAGFRVVGVDVKADRVARINAGECPIEGDEPELPELLRRVTAEKKLVATTDYAPLAEADVVLIGVDTPVDADRRARFVALQNACRDLGRVMKDGVLVVIESTVAPGTCETIVAPLLERESGKKVDEGFFLGHCPERVMSGKLLSNLRNLPRVCGASTPETAAAMIAFYRTIAHGKLETSDWVTAELVKTAENTLRDVNIAFANELGLVCEAAGADFSRVRALVNELPGRNMLVAGAGVGGHCIPKDPWLLVQGLSDLQPRVLPAARAVNDAMPLHVGRLVEAALREAGVAIAGARVVLLGYAYLANSNDTQNSPSATLATYLRERGANVIVHDPWVAGHATDLWDATRGADAAVLMVAHDAYCDLDLTRLKATLAHPVLIDGRRVVDADAAEKAGFVFRAVGRGKRRRQR</sequence>
<dbReference type="PANTHER" id="PTHR43491:SF2">
    <property type="entry name" value="UDP-N-ACETYL-D-MANNOSAMINE DEHYDROGENASE"/>
    <property type="match status" value="1"/>
</dbReference>
<dbReference type="Pfam" id="PF03720">
    <property type="entry name" value="UDPG_MGDP_dh_C"/>
    <property type="match status" value="1"/>
</dbReference>
<dbReference type="InterPro" id="IPR014027">
    <property type="entry name" value="UDP-Glc/GDP-Man_DH_C"/>
</dbReference>
<dbReference type="GO" id="GO:0016628">
    <property type="term" value="F:oxidoreductase activity, acting on the CH-CH group of donors, NAD or NADP as acceptor"/>
    <property type="evidence" value="ECO:0007669"/>
    <property type="project" value="InterPro"/>
</dbReference>
<keyword evidence="5" id="KW-0812">Transmembrane</keyword>
<comment type="similarity">
    <text evidence="1 4">Belongs to the UDP-glucose/GDP-mannose dehydrogenase family.</text>
</comment>
<dbReference type="Proteomes" id="UP000064967">
    <property type="component" value="Chromosome"/>
</dbReference>
<dbReference type="InterPro" id="IPR017476">
    <property type="entry name" value="UDP-Glc/GDP-Man"/>
</dbReference>
<dbReference type="SMART" id="SM00984">
    <property type="entry name" value="UDPG_MGDP_dh_C"/>
    <property type="match status" value="1"/>
</dbReference>
<keyword evidence="3" id="KW-0520">NAD</keyword>
<dbReference type="Pfam" id="PF03721">
    <property type="entry name" value="UDPG_MGDP_dh_N"/>
    <property type="match status" value="1"/>
</dbReference>
<evidence type="ECO:0000256" key="2">
    <source>
        <dbReference type="ARBA" id="ARBA00023002"/>
    </source>
</evidence>
<dbReference type="OrthoDB" id="9803238at2"/>
<dbReference type="Pfam" id="PF00984">
    <property type="entry name" value="UDPG_MGDP_dh"/>
    <property type="match status" value="1"/>
</dbReference>
<dbReference type="SUPFAM" id="SSF48179">
    <property type="entry name" value="6-phosphogluconate dehydrogenase C-terminal domain-like"/>
    <property type="match status" value="1"/>
</dbReference>
<keyword evidence="5" id="KW-0472">Membrane</keyword>